<dbReference type="RefSeq" id="WP_378590234.1">
    <property type="nucleotide sequence ID" value="NZ_JBHSKD010000011.1"/>
</dbReference>
<dbReference type="Pfam" id="PF17164">
    <property type="entry name" value="DUF5122"/>
    <property type="match status" value="2"/>
</dbReference>
<comment type="caution">
    <text evidence="1">The sequence shown here is derived from an EMBL/GenBank/DDBJ whole genome shotgun (WGS) entry which is preliminary data.</text>
</comment>
<dbReference type="InterPro" id="IPR013431">
    <property type="entry name" value="Delta_60_rpt"/>
</dbReference>
<dbReference type="EMBL" id="JBHSKD010000011">
    <property type="protein sequence ID" value="MFC5177316.1"/>
    <property type="molecule type" value="Genomic_DNA"/>
</dbReference>
<sequence length="670" mass="69818">MPTTLGRRARPLGLVCVLALVLGAVLVAGTLTSPARAQLTDQTRVVGANPVDWTPHVLDGQVNAIVQVGATAVVGGTFTQVQEAGSPTVLDRAYLFAVDTTTGQVLPGFAPVLNDEVESIAVAPDGSAVIVAGGFTTVNGATKRRIARINLATGQVDTGFTANANSLGQEVVVRDGWLYAGGKFTTVNGSNRSGLARLDPVTGAVDPALDLPFTAPPRGTMGVPEVDVSPDGSTLVAVGNFSLVGGQSRIQIAMLDLTTTPVTVADWQTDLFPVYNPNVLNASWCSTSFDSYMRDVDFAPDGNYFVVATTGSNRATRLCDTVSRWETSGRGPAQQPTWVSWSGGDSFTAVAVTGSAVYAGGHQQWMNNPYIAQACGVCPGPGPGGIPRQGIAALDPVNGLPFTWDPGRTRGMGVFGFLATADGLWVGSDTDVLGGETHPKLGFLPLAGGISVPPNDPYPITADLFSLDAATGNLVRRTFDGSTPGTGTVVPTGVDWSQARGSFALNGRLYTGWSDGTFSVRDFDGTSVGAPTPISLNGLEVAPPTTFKIPGTKTAIPSLSAQLAKTTGMFFDNGRLYYTVSGDNRLYYRYFTPQSRIIGANLFVASTGDGVPWSKVRGMTMSSGQLVYSASGKLYRVPFNGKPVGAVTQIGGRGLDGVNYTATGLFSYQP</sequence>
<dbReference type="SUPFAM" id="SSF50969">
    <property type="entry name" value="YVTN repeat-like/Quinoprotein amine dehydrogenase"/>
    <property type="match status" value="1"/>
</dbReference>
<dbReference type="InterPro" id="IPR011044">
    <property type="entry name" value="Quino_amine_DH_bsu"/>
</dbReference>
<protein>
    <submittedName>
        <fullName evidence="1">Delta-60 repeat domain-containing protein</fullName>
    </submittedName>
</protein>
<reference evidence="2" key="1">
    <citation type="journal article" date="2019" name="Int. J. Syst. Evol. Microbiol.">
        <title>The Global Catalogue of Microorganisms (GCM) 10K type strain sequencing project: providing services to taxonomists for standard genome sequencing and annotation.</title>
        <authorList>
            <consortium name="The Broad Institute Genomics Platform"/>
            <consortium name="The Broad Institute Genome Sequencing Center for Infectious Disease"/>
            <person name="Wu L."/>
            <person name="Ma J."/>
        </authorList>
    </citation>
    <scope>NUCLEOTIDE SEQUENCE [LARGE SCALE GENOMIC DNA]</scope>
    <source>
        <strain evidence="2">DFY41</strain>
    </source>
</reference>
<dbReference type="SUPFAM" id="SSF101898">
    <property type="entry name" value="NHL repeat"/>
    <property type="match status" value="1"/>
</dbReference>
<organism evidence="1 2">
    <name type="scientific">Nocardioides taihuensis</name>
    <dbReference type="NCBI Taxonomy" id="1835606"/>
    <lineage>
        <taxon>Bacteria</taxon>
        <taxon>Bacillati</taxon>
        <taxon>Actinomycetota</taxon>
        <taxon>Actinomycetes</taxon>
        <taxon>Propionibacteriales</taxon>
        <taxon>Nocardioidaceae</taxon>
        <taxon>Nocardioides</taxon>
    </lineage>
</organism>
<evidence type="ECO:0000313" key="2">
    <source>
        <dbReference type="Proteomes" id="UP001596087"/>
    </source>
</evidence>
<gene>
    <name evidence="1" type="ORF">ACFPGP_11580</name>
</gene>
<name>A0ABW0BJ98_9ACTN</name>
<evidence type="ECO:0000313" key="1">
    <source>
        <dbReference type="EMBL" id="MFC5177316.1"/>
    </source>
</evidence>
<keyword evidence="2" id="KW-1185">Reference proteome</keyword>
<dbReference type="Proteomes" id="UP001596087">
    <property type="component" value="Unassembled WGS sequence"/>
</dbReference>
<proteinExistence type="predicted"/>
<accession>A0ABW0BJ98</accession>